<dbReference type="OrthoDB" id="2665787at2"/>
<dbReference type="AlphaFoldDB" id="A0A4Q0VPB8"/>
<reference evidence="1 2" key="1">
    <citation type="journal article" date="2019" name="Int. J. Syst. Evol. Microbiol.">
        <title>Anaerobacillus alkaliphilus sp. nov., a novel alkaliphilic and moderately halophilic bacterium.</title>
        <authorList>
            <person name="Borsodi A.K."/>
            <person name="Aszalos J.M."/>
            <person name="Bihari P."/>
            <person name="Nagy I."/>
            <person name="Schumann P."/>
            <person name="Sproer C."/>
            <person name="Kovacs A.L."/>
            <person name="Boka K."/>
            <person name="Dobosy P."/>
            <person name="Ovari M."/>
            <person name="Szili-Kovacs T."/>
            <person name="Toth E."/>
        </authorList>
    </citation>
    <scope>NUCLEOTIDE SEQUENCE [LARGE SCALE GENOMIC DNA]</scope>
    <source>
        <strain evidence="1 2">B16-10</strain>
    </source>
</reference>
<evidence type="ECO:0000313" key="2">
    <source>
        <dbReference type="Proteomes" id="UP000290649"/>
    </source>
</evidence>
<dbReference type="Gene3D" id="1.10.340.20">
    <property type="entry name" value="Apc36109-like domain"/>
    <property type="match status" value="1"/>
</dbReference>
<protein>
    <submittedName>
        <fullName evidence="1">DUF1871 family protein</fullName>
    </submittedName>
</protein>
<comment type="caution">
    <text evidence="1">The sequence shown here is derived from an EMBL/GenBank/DDBJ whole genome shotgun (WGS) entry which is preliminary data.</text>
</comment>
<accession>A0A4Q0VPB8</accession>
<dbReference type="SUPFAM" id="SSF116922">
    <property type="entry name" value="YugE-like"/>
    <property type="match status" value="1"/>
</dbReference>
<sequence>MFITKEELKIKYNNQFKLVKEFVNDWDPIGLLPAAPDDEYEFEIARIVTLLRQAKSPEALATGIASIFTKAFGQDFGKEDCLQVAKKIMGETTISDRKR</sequence>
<dbReference type="Pfam" id="PF08958">
    <property type="entry name" value="DUF1871"/>
    <property type="match status" value="1"/>
</dbReference>
<gene>
    <name evidence="1" type="ORF">DS745_23000</name>
</gene>
<organism evidence="1 2">
    <name type="scientific">Anaerobacillus alkaliphilus</name>
    <dbReference type="NCBI Taxonomy" id="1548597"/>
    <lineage>
        <taxon>Bacteria</taxon>
        <taxon>Bacillati</taxon>
        <taxon>Bacillota</taxon>
        <taxon>Bacilli</taxon>
        <taxon>Bacillales</taxon>
        <taxon>Bacillaceae</taxon>
        <taxon>Anaerobacillus</taxon>
    </lineage>
</organism>
<dbReference type="InterPro" id="IPR023162">
    <property type="entry name" value="Apc36109-like_dom_sf"/>
</dbReference>
<dbReference type="Proteomes" id="UP000290649">
    <property type="component" value="Unassembled WGS sequence"/>
</dbReference>
<dbReference type="EMBL" id="QOUX01000047">
    <property type="protein sequence ID" value="RXI96760.1"/>
    <property type="molecule type" value="Genomic_DNA"/>
</dbReference>
<dbReference type="RefSeq" id="WP_129080730.1">
    <property type="nucleotide sequence ID" value="NZ_QOUX01000047.1"/>
</dbReference>
<name>A0A4Q0VPB8_9BACI</name>
<dbReference type="InterPro" id="IPR015053">
    <property type="entry name" value="DUF1871"/>
</dbReference>
<keyword evidence="2" id="KW-1185">Reference proteome</keyword>
<evidence type="ECO:0000313" key="1">
    <source>
        <dbReference type="EMBL" id="RXI96760.1"/>
    </source>
</evidence>
<proteinExistence type="predicted"/>